<gene>
    <name evidence="1" type="ORF">ES724_11035</name>
</gene>
<dbReference type="InterPro" id="IPR013078">
    <property type="entry name" value="His_Pase_superF_clade-1"/>
</dbReference>
<dbReference type="Proteomes" id="UP000321367">
    <property type="component" value="Unassembled WGS sequence"/>
</dbReference>
<evidence type="ECO:0000313" key="1">
    <source>
        <dbReference type="EMBL" id="TXD93139.1"/>
    </source>
</evidence>
<dbReference type="PANTHER" id="PTHR47623:SF1">
    <property type="entry name" value="OS09G0287300 PROTEIN"/>
    <property type="match status" value="1"/>
</dbReference>
<dbReference type="PANTHER" id="PTHR47623">
    <property type="entry name" value="OS09G0287300 PROTEIN"/>
    <property type="match status" value="1"/>
</dbReference>
<dbReference type="SUPFAM" id="SSF53254">
    <property type="entry name" value="Phosphoglycerate mutase-like"/>
    <property type="match status" value="1"/>
</dbReference>
<proteinExistence type="predicted"/>
<dbReference type="Gene3D" id="3.40.50.1240">
    <property type="entry name" value="Phosphoglycerate mutase-like"/>
    <property type="match status" value="1"/>
</dbReference>
<dbReference type="CDD" id="cd07040">
    <property type="entry name" value="HP"/>
    <property type="match status" value="1"/>
</dbReference>
<organism evidence="1 2">
    <name type="scientific">Gillisia hiemivivida</name>
    <dbReference type="NCBI Taxonomy" id="291190"/>
    <lineage>
        <taxon>Bacteria</taxon>
        <taxon>Pseudomonadati</taxon>
        <taxon>Bacteroidota</taxon>
        <taxon>Flavobacteriia</taxon>
        <taxon>Flavobacteriales</taxon>
        <taxon>Flavobacteriaceae</taxon>
        <taxon>Gillisia</taxon>
    </lineage>
</organism>
<dbReference type="OrthoDB" id="9810154at2"/>
<keyword evidence="2" id="KW-1185">Reference proteome</keyword>
<dbReference type="AlphaFoldDB" id="A0A5C6ZRU3"/>
<name>A0A5C6ZRU3_9FLAO</name>
<reference evidence="1 2" key="1">
    <citation type="submission" date="2019-08" db="EMBL/GenBank/DDBJ databases">
        <title>Genome sequence of Gillisia hiemivivida IC154 (type strain).</title>
        <authorList>
            <person name="Bowman J.P."/>
        </authorList>
    </citation>
    <scope>NUCLEOTIDE SEQUENCE [LARGE SCALE GENOMIC DNA]</scope>
    <source>
        <strain evidence="1 2">IC154</strain>
    </source>
</reference>
<dbReference type="RefSeq" id="WP_146932973.1">
    <property type="nucleotide sequence ID" value="NZ_CBCSHZ010000032.1"/>
</dbReference>
<dbReference type="InterPro" id="IPR029033">
    <property type="entry name" value="His_PPase_superfam"/>
</dbReference>
<dbReference type="Pfam" id="PF00300">
    <property type="entry name" value="His_Phos_1"/>
    <property type="match status" value="1"/>
</dbReference>
<dbReference type="EMBL" id="VORY01000013">
    <property type="protein sequence ID" value="TXD93139.1"/>
    <property type="molecule type" value="Genomic_DNA"/>
</dbReference>
<evidence type="ECO:0000313" key="2">
    <source>
        <dbReference type="Proteomes" id="UP000321367"/>
    </source>
</evidence>
<protein>
    <submittedName>
        <fullName evidence="1">Histidine phosphatase family protein</fullName>
    </submittedName>
</protein>
<accession>A0A5C6ZRU3</accession>
<dbReference type="SMART" id="SM00855">
    <property type="entry name" value="PGAM"/>
    <property type="match status" value="1"/>
</dbReference>
<comment type="caution">
    <text evidence="1">The sequence shown here is derived from an EMBL/GenBank/DDBJ whole genome shotgun (WGS) entry which is preliminary data.</text>
</comment>
<sequence>MKRLILVRHGKSSWKHNLPDDKRPLKKRGERDGLLVAKSFSSFFQKPVTVWSSPAVRALSTANIFKSELAIEDKHFNIITSLYTFDSGDLYSQIKNCDPGIDKLMVFGHNPAMTNLVNKLGDSYVDNVPTTGLTVIDFETNSWENLKNGKTILSLFPKNLR</sequence>